<organism evidence="2 3">
    <name type="scientific">Juglans regia</name>
    <name type="common">English walnut</name>
    <dbReference type="NCBI Taxonomy" id="51240"/>
    <lineage>
        <taxon>Eukaryota</taxon>
        <taxon>Viridiplantae</taxon>
        <taxon>Streptophyta</taxon>
        <taxon>Embryophyta</taxon>
        <taxon>Tracheophyta</taxon>
        <taxon>Spermatophyta</taxon>
        <taxon>Magnoliopsida</taxon>
        <taxon>eudicotyledons</taxon>
        <taxon>Gunneridae</taxon>
        <taxon>Pentapetalae</taxon>
        <taxon>rosids</taxon>
        <taxon>fabids</taxon>
        <taxon>Fagales</taxon>
        <taxon>Juglandaceae</taxon>
        <taxon>Juglans</taxon>
    </lineage>
</organism>
<dbReference type="AlphaFoldDB" id="A0A2I4H3Y2"/>
<dbReference type="OrthoDB" id="1709107at2759"/>
<proteinExistence type="predicted"/>
<accession>A0A2I4H3Y2</accession>
<evidence type="ECO:0000313" key="3">
    <source>
        <dbReference type="RefSeq" id="XP_018850870.2"/>
    </source>
</evidence>
<dbReference type="KEGG" id="jre:109013287"/>
<protein>
    <submittedName>
        <fullName evidence="3">Uncharacterized protein LOC109013287</fullName>
    </submittedName>
</protein>
<gene>
    <name evidence="3" type="primary">LOC109013287</name>
</gene>
<evidence type="ECO:0000256" key="1">
    <source>
        <dbReference type="SAM" id="MobiDB-lite"/>
    </source>
</evidence>
<dbReference type="RefSeq" id="XP_018850870.2">
    <property type="nucleotide sequence ID" value="XM_018995325.2"/>
</dbReference>
<sequence length="402" mass="46288">MTLGDYVVPLVTGATSSIRRPIIKANNFEINPAILQWWLQQCNLVACHVMIQTTWDDLAKKFLAKFFPPAKIVKMRNDIITFVQFDMESLYEAWERYKELLRKCLHHGLPVWIQVQTFYNGLQPTIRTMIDAEVRGTLMKKSLEDAYELVKEMVTNNYQWLVDRVTQKRTQGVHEIDSFYALTAQIATLSKKLDNINVSSIQSTNTIAGNHMGVDCQMGNPFTNNSLEQANFVSNYKRQSNPYSNTYNPGWRNHPNFIWSNSQNVANPPPGFQNQQQEKKPNKEEVMAQFMAKVDARFQDHDIALKNNENTMRSIERTIGQLAKLMSKKPRRSLPSTMENNLKEQVNAITLRSGRELNVQEEEKNSRKKELTMRVVVPTSKAMVPTPVLSPTMKNLEKTSEK</sequence>
<name>A0A2I4H3Y2_JUGRE</name>
<dbReference type="Pfam" id="PF03732">
    <property type="entry name" value="Retrotrans_gag"/>
    <property type="match status" value="1"/>
</dbReference>
<dbReference type="GeneID" id="109013287"/>
<dbReference type="Proteomes" id="UP000235220">
    <property type="component" value="Chromosome 13"/>
</dbReference>
<feature type="region of interest" description="Disordered" evidence="1">
    <location>
        <begin position="358"/>
        <end position="402"/>
    </location>
</feature>
<dbReference type="PANTHER" id="PTHR33223">
    <property type="entry name" value="CCHC-TYPE DOMAIN-CONTAINING PROTEIN"/>
    <property type="match status" value="1"/>
</dbReference>
<feature type="compositionally biased region" description="Basic and acidic residues" evidence="1">
    <location>
        <begin position="361"/>
        <end position="372"/>
    </location>
</feature>
<keyword evidence="2" id="KW-1185">Reference proteome</keyword>
<dbReference type="PANTHER" id="PTHR33223:SF11">
    <property type="entry name" value="ELEMENT PROTEIN, PUTATIVE-RELATED"/>
    <property type="match status" value="1"/>
</dbReference>
<reference evidence="3" key="1">
    <citation type="submission" date="2025-08" db="UniProtKB">
        <authorList>
            <consortium name="RefSeq"/>
        </authorList>
    </citation>
    <scope>IDENTIFICATION</scope>
    <source>
        <tissue evidence="3">Leaves</tissue>
    </source>
</reference>
<evidence type="ECO:0000313" key="2">
    <source>
        <dbReference type="Proteomes" id="UP000235220"/>
    </source>
</evidence>
<dbReference type="Gramene" id="Jr13_16270_p1">
    <property type="protein sequence ID" value="cds.Jr13_16270_p1"/>
    <property type="gene ID" value="Jr13_16270"/>
</dbReference>
<dbReference type="InterPro" id="IPR005162">
    <property type="entry name" value="Retrotrans_gag_dom"/>
</dbReference>